<feature type="region of interest" description="Disordered" evidence="1">
    <location>
        <begin position="72"/>
        <end position="104"/>
    </location>
</feature>
<accession>A0A4Z2HL44</accession>
<feature type="compositionally biased region" description="Basic and acidic residues" evidence="1">
    <location>
        <begin position="77"/>
        <end position="89"/>
    </location>
</feature>
<organism evidence="2 3">
    <name type="scientific">Liparis tanakae</name>
    <name type="common">Tanaka's snailfish</name>
    <dbReference type="NCBI Taxonomy" id="230148"/>
    <lineage>
        <taxon>Eukaryota</taxon>
        <taxon>Metazoa</taxon>
        <taxon>Chordata</taxon>
        <taxon>Craniata</taxon>
        <taxon>Vertebrata</taxon>
        <taxon>Euteleostomi</taxon>
        <taxon>Actinopterygii</taxon>
        <taxon>Neopterygii</taxon>
        <taxon>Teleostei</taxon>
        <taxon>Neoteleostei</taxon>
        <taxon>Acanthomorphata</taxon>
        <taxon>Eupercaria</taxon>
        <taxon>Perciformes</taxon>
        <taxon>Cottioidei</taxon>
        <taxon>Cottales</taxon>
        <taxon>Liparidae</taxon>
        <taxon>Liparis</taxon>
    </lineage>
</organism>
<comment type="caution">
    <text evidence="2">The sequence shown here is derived from an EMBL/GenBank/DDBJ whole genome shotgun (WGS) entry which is preliminary data.</text>
</comment>
<name>A0A4Z2HL44_9TELE</name>
<proteinExistence type="predicted"/>
<dbReference type="EMBL" id="SRLO01000217">
    <property type="protein sequence ID" value="TNN66526.1"/>
    <property type="molecule type" value="Genomic_DNA"/>
</dbReference>
<sequence>MSVFAVCLRLSVTAPDYQTPCSETDGVRGRVQEMTAIMSNVPFAVVSSAVMDMGNQGLSKVSLSKPLHIHARIPSSSRDDQRLERDMKGLRGLSKQPLTQASRRSSICRNSCPRAERFTELCRDRFYSHVSERSCPLK</sequence>
<evidence type="ECO:0000313" key="3">
    <source>
        <dbReference type="Proteomes" id="UP000314294"/>
    </source>
</evidence>
<gene>
    <name evidence="2" type="ORF">EYF80_023212</name>
</gene>
<dbReference type="Proteomes" id="UP000314294">
    <property type="component" value="Unassembled WGS sequence"/>
</dbReference>
<reference evidence="2 3" key="1">
    <citation type="submission" date="2019-03" db="EMBL/GenBank/DDBJ databases">
        <title>First draft genome of Liparis tanakae, snailfish: a comprehensive survey of snailfish specific genes.</title>
        <authorList>
            <person name="Kim W."/>
            <person name="Song I."/>
            <person name="Jeong J.-H."/>
            <person name="Kim D."/>
            <person name="Kim S."/>
            <person name="Ryu S."/>
            <person name="Song J.Y."/>
            <person name="Lee S.K."/>
        </authorList>
    </citation>
    <scope>NUCLEOTIDE SEQUENCE [LARGE SCALE GENOMIC DNA]</scope>
    <source>
        <tissue evidence="2">Muscle</tissue>
    </source>
</reference>
<evidence type="ECO:0000256" key="1">
    <source>
        <dbReference type="SAM" id="MobiDB-lite"/>
    </source>
</evidence>
<dbReference type="AlphaFoldDB" id="A0A4Z2HL44"/>
<protein>
    <submittedName>
        <fullName evidence="2">Uncharacterized protein</fullName>
    </submittedName>
</protein>
<evidence type="ECO:0000313" key="2">
    <source>
        <dbReference type="EMBL" id="TNN66526.1"/>
    </source>
</evidence>
<keyword evidence="3" id="KW-1185">Reference proteome</keyword>